<protein>
    <submittedName>
        <fullName evidence="4">HOMEOBOX PROTEIN TRANSCRIPTION FACTORS</fullName>
    </submittedName>
</protein>
<proteinExistence type="predicted"/>
<evidence type="ECO:0000313" key="5">
    <source>
        <dbReference type="Proteomes" id="UP001151532"/>
    </source>
</evidence>
<dbReference type="AlphaFoldDB" id="A0A9Q0VHM2"/>
<dbReference type="OrthoDB" id="1742680at2759"/>
<dbReference type="SMART" id="SM01255">
    <property type="entry name" value="KNOX1"/>
    <property type="match status" value="1"/>
</dbReference>
<keyword evidence="4" id="KW-0238">DNA-binding</keyword>
<dbReference type="Pfam" id="PF03790">
    <property type="entry name" value="KNOX1"/>
    <property type="match status" value="1"/>
</dbReference>
<evidence type="ECO:0000313" key="4">
    <source>
        <dbReference type="EMBL" id="KAJ6748533.1"/>
    </source>
</evidence>
<dbReference type="InterPro" id="IPR005540">
    <property type="entry name" value="KNOX1"/>
</dbReference>
<evidence type="ECO:0000256" key="1">
    <source>
        <dbReference type="ARBA" id="ARBA00004123"/>
    </source>
</evidence>
<comment type="subcellular location">
    <subcellularLocation>
        <location evidence="1">Nucleus</location>
    </subcellularLocation>
</comment>
<dbReference type="EMBL" id="JAPFFK010000008">
    <property type="protein sequence ID" value="KAJ6748533.1"/>
    <property type="molecule type" value="Genomic_DNA"/>
</dbReference>
<gene>
    <name evidence="4" type="ORF">OIU79_029610</name>
</gene>
<sequence>MLLQWWRSYISSISREGGAGVGDHSNSNNSEEEVSCAIRAKIASHPLYPKLLEAYIDCQKVGAPPEMAYLLDEIRLANDVSKGSNDTVASCLGADPELDEFMVSFSKIILI</sequence>
<keyword evidence="4" id="KW-0371">Homeobox</keyword>
<dbReference type="GO" id="GO:0003677">
    <property type="term" value="F:DNA binding"/>
    <property type="evidence" value="ECO:0007669"/>
    <property type="project" value="UniProtKB-KW"/>
</dbReference>
<accession>A0A9Q0VHM2</accession>
<reference evidence="4" key="2">
    <citation type="journal article" date="2023" name="Int. J. Mol. Sci.">
        <title>De Novo Assembly and Annotation of 11 Diverse Shrub Willow (Salix) Genomes Reveals Novel Gene Organization in Sex-Linked Regions.</title>
        <authorList>
            <person name="Hyden B."/>
            <person name="Feng K."/>
            <person name="Yates T.B."/>
            <person name="Jawdy S."/>
            <person name="Cereghino C."/>
            <person name="Smart L.B."/>
            <person name="Muchero W."/>
        </authorList>
    </citation>
    <scope>NUCLEOTIDE SEQUENCE</scope>
    <source>
        <tissue evidence="4">Shoot tip</tissue>
    </source>
</reference>
<comment type="caution">
    <text evidence="4">The sequence shown here is derived from an EMBL/GenBank/DDBJ whole genome shotgun (WGS) entry which is preliminary data.</text>
</comment>
<keyword evidence="5" id="KW-1185">Reference proteome</keyword>
<feature type="domain" description="KNOX1" evidence="3">
    <location>
        <begin position="36"/>
        <end position="80"/>
    </location>
</feature>
<evidence type="ECO:0000256" key="2">
    <source>
        <dbReference type="ARBA" id="ARBA00023242"/>
    </source>
</evidence>
<keyword evidence="2" id="KW-0539">Nucleus</keyword>
<dbReference type="GO" id="GO:0005634">
    <property type="term" value="C:nucleus"/>
    <property type="evidence" value="ECO:0007669"/>
    <property type="project" value="UniProtKB-SubCell"/>
</dbReference>
<name>A0A9Q0VHM2_SALPP</name>
<evidence type="ECO:0000259" key="3">
    <source>
        <dbReference type="SMART" id="SM01255"/>
    </source>
</evidence>
<organism evidence="4 5">
    <name type="scientific">Salix purpurea</name>
    <name type="common">Purple osier willow</name>
    <dbReference type="NCBI Taxonomy" id="77065"/>
    <lineage>
        <taxon>Eukaryota</taxon>
        <taxon>Viridiplantae</taxon>
        <taxon>Streptophyta</taxon>
        <taxon>Embryophyta</taxon>
        <taxon>Tracheophyta</taxon>
        <taxon>Spermatophyta</taxon>
        <taxon>Magnoliopsida</taxon>
        <taxon>eudicotyledons</taxon>
        <taxon>Gunneridae</taxon>
        <taxon>Pentapetalae</taxon>
        <taxon>rosids</taxon>
        <taxon>fabids</taxon>
        <taxon>Malpighiales</taxon>
        <taxon>Salicaceae</taxon>
        <taxon>Saliceae</taxon>
        <taxon>Salix</taxon>
    </lineage>
</organism>
<dbReference type="Proteomes" id="UP001151532">
    <property type="component" value="Chromosome 12"/>
</dbReference>
<reference evidence="4" key="1">
    <citation type="submission" date="2022-11" db="EMBL/GenBank/DDBJ databases">
        <authorList>
            <person name="Hyden B.L."/>
            <person name="Feng K."/>
            <person name="Yates T."/>
            <person name="Jawdy S."/>
            <person name="Smart L.B."/>
            <person name="Muchero W."/>
        </authorList>
    </citation>
    <scope>NUCLEOTIDE SEQUENCE</scope>
    <source>
        <tissue evidence="4">Shoot tip</tissue>
    </source>
</reference>